<evidence type="ECO:0000313" key="2">
    <source>
        <dbReference type="EMBL" id="KNZ53892.1"/>
    </source>
</evidence>
<dbReference type="VEuPathDB" id="FungiDB:VP01_310g15"/>
<reference evidence="2 3" key="1">
    <citation type="submission" date="2015-08" db="EMBL/GenBank/DDBJ databases">
        <title>Next Generation Sequencing and Analysis of the Genome of Puccinia sorghi L Schw, the Causal Agent of Maize Common Rust.</title>
        <authorList>
            <person name="Rochi L."/>
            <person name="Burguener G."/>
            <person name="Darino M."/>
            <person name="Turjanski A."/>
            <person name="Kreff E."/>
            <person name="Dieguez M.J."/>
            <person name="Sacco F."/>
        </authorList>
    </citation>
    <scope>NUCLEOTIDE SEQUENCE [LARGE SCALE GENOMIC DNA]</scope>
    <source>
        <strain evidence="2 3">RO10H11247</strain>
    </source>
</reference>
<gene>
    <name evidence="2" type="ORF">VP01_310g15</name>
</gene>
<proteinExistence type="predicted"/>
<protein>
    <submittedName>
        <fullName evidence="2">Putative signal peptide protein</fullName>
    </submittedName>
</protein>
<evidence type="ECO:0000313" key="3">
    <source>
        <dbReference type="Proteomes" id="UP000037035"/>
    </source>
</evidence>
<accession>A0A0L6V083</accession>
<keyword evidence="3" id="KW-1185">Reference proteome</keyword>
<comment type="caution">
    <text evidence="2">The sequence shown here is derived from an EMBL/GenBank/DDBJ whole genome shotgun (WGS) entry which is preliminary data.</text>
</comment>
<feature type="signal peptide" evidence="1">
    <location>
        <begin position="1"/>
        <end position="18"/>
    </location>
</feature>
<dbReference type="EMBL" id="LAVV01008069">
    <property type="protein sequence ID" value="KNZ53892.1"/>
    <property type="molecule type" value="Genomic_DNA"/>
</dbReference>
<organism evidence="2 3">
    <name type="scientific">Puccinia sorghi</name>
    <dbReference type="NCBI Taxonomy" id="27349"/>
    <lineage>
        <taxon>Eukaryota</taxon>
        <taxon>Fungi</taxon>
        <taxon>Dikarya</taxon>
        <taxon>Basidiomycota</taxon>
        <taxon>Pucciniomycotina</taxon>
        <taxon>Pucciniomycetes</taxon>
        <taxon>Pucciniales</taxon>
        <taxon>Pucciniaceae</taxon>
        <taxon>Puccinia</taxon>
    </lineage>
</organism>
<dbReference type="Proteomes" id="UP000037035">
    <property type="component" value="Unassembled WGS sequence"/>
</dbReference>
<dbReference type="AlphaFoldDB" id="A0A0L6V083"/>
<sequence length="81" mass="9278">MRVRLACMFLFCFFVCKMMDSPRLVAVGKTRAALMREDKKIIQRMKPMVLQRRMISMVKAASWTQGLVSCCSDVGLGVMRL</sequence>
<name>A0A0L6V083_9BASI</name>
<keyword evidence="1" id="KW-0732">Signal</keyword>
<evidence type="ECO:0000256" key="1">
    <source>
        <dbReference type="SAM" id="SignalP"/>
    </source>
</evidence>
<feature type="chain" id="PRO_5005568182" evidence="1">
    <location>
        <begin position="19"/>
        <end position="81"/>
    </location>
</feature>